<dbReference type="EMBL" id="SWAV01000003">
    <property type="protein sequence ID" value="TKA91724.1"/>
    <property type="molecule type" value="Genomic_DNA"/>
</dbReference>
<accession>A0A4U0YPF5</accession>
<evidence type="ECO:0000313" key="1">
    <source>
        <dbReference type="EMBL" id="TKA91724.1"/>
    </source>
</evidence>
<sequence>MKAIMRLLLLLLALTFPINGIAQLYMSTWPSMHHATLDGESECHGAQAQQDKPPVCKAEHQCNLASLLQVLAGKAQAIPLAKPIPIPYVRSLLARSPDSVWHPPRTQLI</sequence>
<organism evidence="1 2">
    <name type="scientific">Halopseudomonas bauzanensis</name>
    <dbReference type="NCBI Taxonomy" id="653930"/>
    <lineage>
        <taxon>Bacteria</taxon>
        <taxon>Pseudomonadati</taxon>
        <taxon>Pseudomonadota</taxon>
        <taxon>Gammaproteobacteria</taxon>
        <taxon>Pseudomonadales</taxon>
        <taxon>Pseudomonadaceae</taxon>
        <taxon>Halopseudomonas</taxon>
    </lineage>
</organism>
<comment type="caution">
    <text evidence="1">The sequence shown here is derived from an EMBL/GenBank/DDBJ whole genome shotgun (WGS) entry which is preliminary data.</text>
</comment>
<dbReference type="AlphaFoldDB" id="A0A4U0YPF5"/>
<reference evidence="1 2" key="1">
    <citation type="submission" date="2019-04" db="EMBL/GenBank/DDBJ databases">
        <title>Crypto-aerobic microbial life in anoxic (sulfidic) marine sediments.</title>
        <authorList>
            <person name="Bhattacharya S."/>
            <person name="Roy C."/>
            <person name="Mondal N."/>
            <person name="Sarkar J."/>
            <person name="Mandal S."/>
            <person name="Rameez M.J."/>
            <person name="Ghosh W."/>
        </authorList>
    </citation>
    <scope>NUCLEOTIDE SEQUENCE [LARGE SCALE GENOMIC DNA]</scope>
    <source>
        <strain evidence="1 2">SBBB</strain>
    </source>
</reference>
<name>A0A4U0YPF5_9GAMM</name>
<dbReference type="Proteomes" id="UP000305198">
    <property type="component" value="Unassembled WGS sequence"/>
</dbReference>
<gene>
    <name evidence="1" type="ORF">FA869_11060</name>
</gene>
<protein>
    <submittedName>
        <fullName evidence="1">Uncharacterized protein</fullName>
    </submittedName>
</protein>
<proteinExistence type="predicted"/>
<evidence type="ECO:0000313" key="2">
    <source>
        <dbReference type="Proteomes" id="UP000305198"/>
    </source>
</evidence>